<dbReference type="InterPro" id="IPR002716">
    <property type="entry name" value="PIN_dom"/>
</dbReference>
<name>A0ABU6CXM0_9GAMM</name>
<evidence type="ECO:0000313" key="2">
    <source>
        <dbReference type="EMBL" id="MEB4591500.1"/>
    </source>
</evidence>
<dbReference type="PANTHER" id="PTHR34610">
    <property type="entry name" value="SSL7007 PROTEIN"/>
    <property type="match status" value="1"/>
</dbReference>
<feature type="domain" description="PIN" evidence="1">
    <location>
        <begin position="3"/>
        <end position="116"/>
    </location>
</feature>
<evidence type="ECO:0000313" key="3">
    <source>
        <dbReference type="Proteomes" id="UP001308005"/>
    </source>
</evidence>
<dbReference type="Proteomes" id="UP001308005">
    <property type="component" value="Unassembled WGS sequence"/>
</dbReference>
<proteinExistence type="predicted"/>
<sequence>MNVIIDTNVMVAALLGKEDAAARQTIGLALQDKLTPLMGDALFNEYLDVISREDLMQKCPFNSDERMDFLAAFFSSCQWCRIYFGWRPNLQDEGDNHLIELAIAGGAKYIITTNVRDFKNGELLFDNLRVVTPQEFIKEALWA</sequence>
<evidence type="ECO:0000259" key="1">
    <source>
        <dbReference type="Pfam" id="PF13470"/>
    </source>
</evidence>
<comment type="caution">
    <text evidence="2">The sequence shown here is derived from an EMBL/GenBank/DDBJ whole genome shotgun (WGS) entry which is preliminary data.</text>
</comment>
<organism evidence="2 3">
    <name type="scientific">Candidatus Thiothrix phosphatis</name>
    <dbReference type="NCBI Taxonomy" id="3112415"/>
    <lineage>
        <taxon>Bacteria</taxon>
        <taxon>Pseudomonadati</taxon>
        <taxon>Pseudomonadota</taxon>
        <taxon>Gammaproteobacteria</taxon>
        <taxon>Thiotrichales</taxon>
        <taxon>Thiotrichaceae</taxon>
        <taxon>Thiothrix</taxon>
    </lineage>
</organism>
<reference evidence="2 3" key="2">
    <citation type="submission" date="2024-01" db="EMBL/GenBank/DDBJ databases">
        <authorList>
            <person name="Xie X."/>
        </authorList>
    </citation>
    <scope>NUCLEOTIDE SEQUENCE [LARGE SCALE GENOMIC DNA]</scope>
    <source>
        <strain evidence="2">SCUT-1</strain>
    </source>
</reference>
<keyword evidence="3" id="KW-1185">Reference proteome</keyword>
<gene>
    <name evidence="2" type="ORF">VSS37_10955</name>
</gene>
<dbReference type="RefSeq" id="WP_324695140.1">
    <property type="nucleotide sequence ID" value="NZ_JAYMYJ010000106.1"/>
</dbReference>
<dbReference type="NCBIfam" id="TIGR00305">
    <property type="entry name" value="putative toxin-antitoxin system toxin component, PIN family"/>
    <property type="match status" value="1"/>
</dbReference>
<dbReference type="PANTHER" id="PTHR34610:SF3">
    <property type="entry name" value="SSL7007 PROTEIN"/>
    <property type="match status" value="1"/>
</dbReference>
<dbReference type="InterPro" id="IPR029060">
    <property type="entry name" value="PIN-like_dom_sf"/>
</dbReference>
<protein>
    <submittedName>
        <fullName evidence="2">Toxin-antitoxin system toxin component, PIN family</fullName>
    </submittedName>
</protein>
<dbReference type="SUPFAM" id="SSF88723">
    <property type="entry name" value="PIN domain-like"/>
    <property type="match status" value="1"/>
</dbReference>
<dbReference type="CDD" id="cd09854">
    <property type="entry name" value="PIN_VapC-like"/>
    <property type="match status" value="1"/>
</dbReference>
<dbReference type="EMBL" id="JAYMYJ010000106">
    <property type="protein sequence ID" value="MEB4591500.1"/>
    <property type="molecule type" value="Genomic_DNA"/>
</dbReference>
<accession>A0ABU6CXM0</accession>
<dbReference type="Pfam" id="PF13470">
    <property type="entry name" value="PIN_3"/>
    <property type="match status" value="1"/>
</dbReference>
<reference evidence="3" key="1">
    <citation type="submission" date="2023-07" db="EMBL/GenBank/DDBJ databases">
        <title>The carbon used by Thiothrix.</title>
        <authorList>
            <person name="Chen L."/>
        </authorList>
    </citation>
    <scope>NUCLEOTIDE SEQUENCE [LARGE SCALE GENOMIC DNA]</scope>
</reference>
<dbReference type="InterPro" id="IPR002850">
    <property type="entry name" value="PIN_toxin-like"/>
</dbReference>